<protein>
    <submittedName>
        <fullName evidence="5">AraC-type DNA-binding protein</fullName>
    </submittedName>
</protein>
<evidence type="ECO:0000313" key="6">
    <source>
        <dbReference type="Proteomes" id="UP000184170"/>
    </source>
</evidence>
<dbReference type="InterPro" id="IPR018060">
    <property type="entry name" value="HTH_AraC"/>
</dbReference>
<dbReference type="EMBL" id="FQVA01000001">
    <property type="protein sequence ID" value="SHF17355.1"/>
    <property type="molecule type" value="Genomic_DNA"/>
</dbReference>
<gene>
    <name evidence="5" type="ORF">SAMN04487965_1545</name>
</gene>
<name>A0A1M4ZH97_9GAMM</name>
<dbReference type="SMART" id="SM00342">
    <property type="entry name" value="HTH_ARAC"/>
    <property type="match status" value="1"/>
</dbReference>
<dbReference type="PANTHER" id="PTHR47894:SF4">
    <property type="entry name" value="HTH-TYPE TRANSCRIPTIONAL REGULATOR GADX"/>
    <property type="match status" value="1"/>
</dbReference>
<keyword evidence="3" id="KW-0804">Transcription</keyword>
<evidence type="ECO:0000256" key="2">
    <source>
        <dbReference type="ARBA" id="ARBA00023125"/>
    </source>
</evidence>
<dbReference type="PROSITE" id="PS01124">
    <property type="entry name" value="HTH_ARAC_FAMILY_2"/>
    <property type="match status" value="1"/>
</dbReference>
<keyword evidence="6" id="KW-1185">Reference proteome</keyword>
<dbReference type="Gene3D" id="1.10.10.60">
    <property type="entry name" value="Homeodomain-like"/>
    <property type="match status" value="1"/>
</dbReference>
<dbReference type="InterPro" id="IPR009057">
    <property type="entry name" value="Homeodomain-like_sf"/>
</dbReference>
<accession>A0A1M4ZH97</accession>
<organism evidence="5 6">
    <name type="scientific">Microbulbifer donghaiensis</name>
    <dbReference type="NCBI Taxonomy" id="494016"/>
    <lineage>
        <taxon>Bacteria</taxon>
        <taxon>Pseudomonadati</taxon>
        <taxon>Pseudomonadota</taxon>
        <taxon>Gammaproteobacteria</taxon>
        <taxon>Cellvibrionales</taxon>
        <taxon>Microbulbiferaceae</taxon>
        <taxon>Microbulbifer</taxon>
    </lineage>
</organism>
<dbReference type="AlphaFoldDB" id="A0A1M4ZH97"/>
<dbReference type="SUPFAM" id="SSF46689">
    <property type="entry name" value="Homeodomain-like"/>
    <property type="match status" value="2"/>
</dbReference>
<dbReference type="Pfam" id="PF12833">
    <property type="entry name" value="HTH_18"/>
    <property type="match status" value="1"/>
</dbReference>
<keyword evidence="1" id="KW-0805">Transcription regulation</keyword>
<keyword evidence="2 5" id="KW-0238">DNA-binding</keyword>
<sequence>MTQLIKTASLTGFYELVTRLNGNPDALLSNFNIDPDTVKNLEGVLPLNTTIRLIEEASRQLDCPDFGLRMAQYQGLMVFGPLAALALNTPTVESALRLIINSLHYFTRGLRMGLDNDSASNCQQLWFEPEAGLPALRQNQELVLGVAHMALKVLYGDGFRPQAVLLKAAEPLHDRYQEFFGAPVYFSQERDALALSPQHLEQKIPQSDPLLQQYLSQYIGEALQHEPMELQNQVELLIHRLMPIQRCSLQEVAKQLGMHKRTLQRRLSDRGVIFEELLDNIRRARTESYLSEAEMPMTQIAALLGYREQSSFNRACRRWFNATPLKVRRRLLQLAAPELAQPCESESC</sequence>
<dbReference type="STRING" id="494016.SAMN04487965_1545"/>
<dbReference type="InterPro" id="IPR032687">
    <property type="entry name" value="AraC-type_N"/>
</dbReference>
<dbReference type="GO" id="GO:0005829">
    <property type="term" value="C:cytosol"/>
    <property type="evidence" value="ECO:0007669"/>
    <property type="project" value="TreeGrafter"/>
</dbReference>
<dbReference type="GO" id="GO:0000976">
    <property type="term" value="F:transcription cis-regulatory region binding"/>
    <property type="evidence" value="ECO:0007669"/>
    <property type="project" value="TreeGrafter"/>
</dbReference>
<evidence type="ECO:0000256" key="1">
    <source>
        <dbReference type="ARBA" id="ARBA00023015"/>
    </source>
</evidence>
<dbReference type="Pfam" id="PF12625">
    <property type="entry name" value="Arabinose_bd"/>
    <property type="match status" value="1"/>
</dbReference>
<dbReference type="GO" id="GO:0003700">
    <property type="term" value="F:DNA-binding transcription factor activity"/>
    <property type="evidence" value="ECO:0007669"/>
    <property type="project" value="InterPro"/>
</dbReference>
<dbReference type="Proteomes" id="UP000184170">
    <property type="component" value="Unassembled WGS sequence"/>
</dbReference>
<dbReference type="PANTHER" id="PTHR47894">
    <property type="entry name" value="HTH-TYPE TRANSCRIPTIONAL REGULATOR GADX"/>
    <property type="match status" value="1"/>
</dbReference>
<evidence type="ECO:0000256" key="3">
    <source>
        <dbReference type="ARBA" id="ARBA00023163"/>
    </source>
</evidence>
<evidence type="ECO:0000259" key="4">
    <source>
        <dbReference type="PROSITE" id="PS01124"/>
    </source>
</evidence>
<evidence type="ECO:0000313" key="5">
    <source>
        <dbReference type="EMBL" id="SHF17355.1"/>
    </source>
</evidence>
<proteinExistence type="predicted"/>
<feature type="domain" description="HTH araC/xylS-type" evidence="4">
    <location>
        <begin position="232"/>
        <end position="330"/>
    </location>
</feature>
<reference evidence="6" key="1">
    <citation type="submission" date="2016-11" db="EMBL/GenBank/DDBJ databases">
        <authorList>
            <person name="Varghese N."/>
            <person name="Submissions S."/>
        </authorList>
    </citation>
    <scope>NUCLEOTIDE SEQUENCE [LARGE SCALE GENOMIC DNA]</scope>
    <source>
        <strain evidence="6">CGMCC 1.7063</strain>
    </source>
</reference>